<dbReference type="AlphaFoldDB" id="A0A8H5MED7"/>
<feature type="domain" description="Tc1-like transposase DDE" evidence="2">
    <location>
        <begin position="147"/>
        <end position="290"/>
    </location>
</feature>
<dbReference type="Gene3D" id="3.30.420.10">
    <property type="entry name" value="Ribonuclease H-like superfamily/Ribonuclease H"/>
    <property type="match status" value="1"/>
</dbReference>
<evidence type="ECO:0000259" key="2">
    <source>
        <dbReference type="Pfam" id="PF13358"/>
    </source>
</evidence>
<dbReference type="InterPro" id="IPR036397">
    <property type="entry name" value="RNaseH_sf"/>
</dbReference>
<evidence type="ECO:0008006" key="5">
    <source>
        <dbReference type="Google" id="ProtNLM"/>
    </source>
</evidence>
<dbReference type="InterPro" id="IPR038717">
    <property type="entry name" value="Tc1-like_DDE_dom"/>
</dbReference>
<dbReference type="Proteomes" id="UP000518752">
    <property type="component" value="Unassembled WGS sequence"/>
</dbReference>
<feature type="domain" description="Transposase Tc1-like" evidence="1">
    <location>
        <begin position="91"/>
        <end position="132"/>
    </location>
</feature>
<proteinExistence type="predicted"/>
<accession>A0A8H5MED7</accession>
<evidence type="ECO:0000259" key="1">
    <source>
        <dbReference type="Pfam" id="PF01498"/>
    </source>
</evidence>
<keyword evidence="4" id="KW-1185">Reference proteome</keyword>
<comment type="caution">
    <text evidence="3">The sequence shown here is derived from an EMBL/GenBank/DDBJ whole genome shotgun (WGS) entry which is preliminary data.</text>
</comment>
<dbReference type="SUPFAM" id="SSF46689">
    <property type="entry name" value="Homeodomain-like"/>
    <property type="match status" value="1"/>
</dbReference>
<dbReference type="EMBL" id="JAACJN010000013">
    <property type="protein sequence ID" value="KAF5390819.1"/>
    <property type="molecule type" value="Genomic_DNA"/>
</dbReference>
<reference evidence="3 4" key="1">
    <citation type="journal article" date="2020" name="ISME J.">
        <title>Uncovering the hidden diversity of litter-decomposition mechanisms in mushroom-forming fungi.</title>
        <authorList>
            <person name="Floudas D."/>
            <person name="Bentzer J."/>
            <person name="Ahren D."/>
            <person name="Johansson T."/>
            <person name="Persson P."/>
            <person name="Tunlid A."/>
        </authorList>
    </citation>
    <scope>NUCLEOTIDE SEQUENCE [LARGE SCALE GENOMIC DNA]</scope>
    <source>
        <strain evidence="3 4">CBS 406.79</strain>
    </source>
</reference>
<dbReference type="PANTHER" id="PTHR23022">
    <property type="entry name" value="TRANSPOSABLE ELEMENT-RELATED"/>
    <property type="match status" value="1"/>
</dbReference>
<dbReference type="PANTHER" id="PTHR23022:SF119">
    <property type="entry name" value="TC1-LIKE TRANSPOSASE DDE DOMAIN-CONTAINING PROTEIN"/>
    <property type="match status" value="1"/>
</dbReference>
<dbReference type="Pfam" id="PF13384">
    <property type="entry name" value="HTH_23"/>
    <property type="match status" value="1"/>
</dbReference>
<evidence type="ECO:0000313" key="4">
    <source>
        <dbReference type="Proteomes" id="UP000518752"/>
    </source>
</evidence>
<dbReference type="InterPro" id="IPR009057">
    <property type="entry name" value="Homeodomain-like_sf"/>
</dbReference>
<dbReference type="Pfam" id="PF13358">
    <property type="entry name" value="DDE_3"/>
    <property type="match status" value="1"/>
</dbReference>
<dbReference type="OrthoDB" id="3226274at2759"/>
<dbReference type="GO" id="GO:0006313">
    <property type="term" value="P:DNA transposition"/>
    <property type="evidence" value="ECO:0007669"/>
    <property type="project" value="InterPro"/>
</dbReference>
<dbReference type="Pfam" id="PF01498">
    <property type="entry name" value="HTH_Tnp_Tc3_2"/>
    <property type="match status" value="1"/>
</dbReference>
<gene>
    <name evidence="3" type="ORF">D9757_004518</name>
</gene>
<protein>
    <recommendedName>
        <fullName evidence="5">Transposase</fullName>
    </recommendedName>
</protein>
<dbReference type="GO" id="GO:0015074">
    <property type="term" value="P:DNA integration"/>
    <property type="evidence" value="ECO:0007669"/>
    <property type="project" value="InterPro"/>
</dbReference>
<sequence>MVRLDTPTKRARIVTLKDRGVSSAEIAQELGGSKSQVNRLYRKWKGKKDFYGKTSGRGRKPKLNPRDVRYAERLLRNNKASDVMELRDRFFPHVSHSTLRRNLHAVGLRGFRRRKVPLITKQNRLKRIEWAGLFRDWTVEDWKDVGFADESNYGVFGCRNGQWTWRRPGEALDWRSTEKTVKHRGGKVCLWGMVTAYGVGRLVRIHGNLNGELLVQIMEEDLMGSLEDLEIDPNRFYYAHDNDRKNTGRLVQNWFTEKNLTQLKWPASSPDMNIQEHVWAELEAIARRYEPAPRTEDEMWEVLQWAWSEISDEFIASLYASLPHRIKALTQAKGWNTKY</sequence>
<dbReference type="InterPro" id="IPR002492">
    <property type="entry name" value="Transposase_Tc1-like"/>
</dbReference>
<dbReference type="InterPro" id="IPR052338">
    <property type="entry name" value="Transposase_5"/>
</dbReference>
<dbReference type="GO" id="GO:0003677">
    <property type="term" value="F:DNA binding"/>
    <property type="evidence" value="ECO:0007669"/>
    <property type="project" value="InterPro"/>
</dbReference>
<organism evidence="3 4">
    <name type="scientific">Collybiopsis confluens</name>
    <dbReference type="NCBI Taxonomy" id="2823264"/>
    <lineage>
        <taxon>Eukaryota</taxon>
        <taxon>Fungi</taxon>
        <taxon>Dikarya</taxon>
        <taxon>Basidiomycota</taxon>
        <taxon>Agaricomycotina</taxon>
        <taxon>Agaricomycetes</taxon>
        <taxon>Agaricomycetidae</taxon>
        <taxon>Agaricales</taxon>
        <taxon>Marasmiineae</taxon>
        <taxon>Omphalotaceae</taxon>
        <taxon>Collybiopsis</taxon>
    </lineage>
</organism>
<evidence type="ECO:0000313" key="3">
    <source>
        <dbReference type="EMBL" id="KAF5390819.1"/>
    </source>
</evidence>
<name>A0A8H5MED7_9AGAR</name>